<evidence type="ECO:0000256" key="2">
    <source>
        <dbReference type="ARBA" id="ARBA00004870"/>
    </source>
</evidence>
<evidence type="ECO:0000256" key="3">
    <source>
        <dbReference type="ARBA" id="ARBA00012071"/>
    </source>
</evidence>
<dbReference type="HAMAP" id="MF_00409">
    <property type="entry name" value="LpxK"/>
    <property type="match status" value="1"/>
</dbReference>
<keyword evidence="9 13" id="KW-0418">Kinase</keyword>
<comment type="pathway">
    <text evidence="2 13">Glycolipid biosynthesis; lipid IV(A) biosynthesis; lipid IV(A) from (3R)-3-hydroxytetradecanoyl-[acyl-carrier-protein] and UDP-N-acetyl-alpha-D-glucosamine: step 6/6.</text>
</comment>
<organism evidence="14 15">
    <name type="scientific">Belnapia mucosa</name>
    <dbReference type="NCBI Taxonomy" id="2804532"/>
    <lineage>
        <taxon>Bacteria</taxon>
        <taxon>Pseudomonadati</taxon>
        <taxon>Pseudomonadota</taxon>
        <taxon>Alphaproteobacteria</taxon>
        <taxon>Acetobacterales</taxon>
        <taxon>Roseomonadaceae</taxon>
        <taxon>Belnapia</taxon>
    </lineage>
</organism>
<dbReference type="InterPro" id="IPR003758">
    <property type="entry name" value="LpxK"/>
</dbReference>
<comment type="similarity">
    <text evidence="13">Belongs to the LpxK family.</text>
</comment>
<keyword evidence="15" id="KW-1185">Reference proteome</keyword>
<reference evidence="14 15" key="1">
    <citation type="submission" date="2021-01" db="EMBL/GenBank/DDBJ databases">
        <title>Belnapia mucosa sp. nov. and Belnapia arida sp. nov., isolated from the Tabernas Desert (Almeria, Spain).</title>
        <authorList>
            <person name="Molina-Menor E."/>
            <person name="Vidal-Verdu A."/>
            <person name="Calonge A."/>
            <person name="Satari L."/>
            <person name="Pereto Magraner J."/>
            <person name="Porcar Miralles M."/>
        </authorList>
    </citation>
    <scope>NUCLEOTIDE SEQUENCE [LARGE SCALE GENOMIC DNA]</scope>
    <source>
        <strain evidence="14 15">T6</strain>
    </source>
</reference>
<evidence type="ECO:0000313" key="15">
    <source>
        <dbReference type="Proteomes" id="UP000606490"/>
    </source>
</evidence>
<dbReference type="GO" id="GO:0009029">
    <property type="term" value="F:lipid-A 4'-kinase activity"/>
    <property type="evidence" value="ECO:0007669"/>
    <property type="project" value="UniProtKB-EC"/>
</dbReference>
<evidence type="ECO:0000256" key="11">
    <source>
        <dbReference type="ARBA" id="ARBA00023098"/>
    </source>
</evidence>
<dbReference type="PANTHER" id="PTHR42724">
    <property type="entry name" value="TETRAACYLDISACCHARIDE 4'-KINASE"/>
    <property type="match status" value="1"/>
</dbReference>
<comment type="catalytic activity">
    <reaction evidence="13">
        <text>a lipid A disaccharide + ATP = a lipid IVA + ADP + H(+)</text>
        <dbReference type="Rhea" id="RHEA:67840"/>
        <dbReference type="ChEBI" id="CHEBI:15378"/>
        <dbReference type="ChEBI" id="CHEBI:30616"/>
        <dbReference type="ChEBI" id="CHEBI:176343"/>
        <dbReference type="ChEBI" id="CHEBI:176425"/>
        <dbReference type="ChEBI" id="CHEBI:456216"/>
        <dbReference type="EC" id="2.7.1.130"/>
    </reaction>
</comment>
<proteinExistence type="inferred from homology"/>
<evidence type="ECO:0000256" key="1">
    <source>
        <dbReference type="ARBA" id="ARBA00002274"/>
    </source>
</evidence>
<keyword evidence="10 13" id="KW-0067">ATP-binding</keyword>
<evidence type="ECO:0000256" key="6">
    <source>
        <dbReference type="ARBA" id="ARBA00022556"/>
    </source>
</evidence>
<dbReference type="SUPFAM" id="SSF52540">
    <property type="entry name" value="P-loop containing nucleoside triphosphate hydrolases"/>
    <property type="match status" value="1"/>
</dbReference>
<evidence type="ECO:0000256" key="10">
    <source>
        <dbReference type="ARBA" id="ARBA00022840"/>
    </source>
</evidence>
<dbReference type="RefSeq" id="WP_202824654.1">
    <property type="nucleotide sequence ID" value="NZ_JAEUXJ010000002.1"/>
</dbReference>
<gene>
    <name evidence="13 14" type="primary">lpxK</name>
    <name evidence="14" type="ORF">JMJ55_06270</name>
</gene>
<keyword evidence="5 13" id="KW-0444">Lipid biosynthesis</keyword>
<keyword evidence="8 13" id="KW-0547">Nucleotide-binding</keyword>
<evidence type="ECO:0000256" key="7">
    <source>
        <dbReference type="ARBA" id="ARBA00022679"/>
    </source>
</evidence>
<keyword evidence="6 13" id="KW-0441">Lipid A biosynthesis</keyword>
<evidence type="ECO:0000313" key="14">
    <source>
        <dbReference type="EMBL" id="MBL6454921.1"/>
    </source>
</evidence>
<name>A0ABS1UZP0_9PROT</name>
<evidence type="ECO:0000256" key="5">
    <source>
        <dbReference type="ARBA" id="ARBA00022516"/>
    </source>
</evidence>
<sequence>MRAPEFWGGDGTGLLPTLLSPIAALYGAATARRMARPGWQAPVPVICCGNATAGGAGKTTVTLDLGQRLARRGIAVHFLLRGYGGRLKGPVRVDPAQHDSQAVGDEALLLAAERPAWISADRGAGARAAVAGGAQALIMDDGLQNPTLEKDLSLLIIDGSFGFGNNRIIPAGPLRETVAAAAARCRAAVIIGEDETGAAALLPPRLPVLRAHLRPGPEAEMLAGQPVHAFCGIANPKKFFATLGEAGAVVAGRAPFADHYPFDAGDMRDILAEADRLRAIPVTTRKDFVRIPPAFRSRVTVVTVRLEWEDTAAIEALLDPLAQRVPIPA</sequence>
<evidence type="ECO:0000256" key="13">
    <source>
        <dbReference type="HAMAP-Rule" id="MF_00409"/>
    </source>
</evidence>
<feature type="binding site" evidence="13">
    <location>
        <begin position="52"/>
        <end position="59"/>
    </location>
    <ligand>
        <name>ATP</name>
        <dbReference type="ChEBI" id="CHEBI:30616"/>
    </ligand>
</feature>
<dbReference type="Proteomes" id="UP000606490">
    <property type="component" value="Unassembled WGS sequence"/>
</dbReference>
<accession>A0ABS1UZP0</accession>
<keyword evidence="7 13" id="KW-0808">Transferase</keyword>
<dbReference type="Pfam" id="PF02606">
    <property type="entry name" value="LpxK"/>
    <property type="match status" value="1"/>
</dbReference>
<dbReference type="EC" id="2.7.1.130" evidence="3 13"/>
<dbReference type="NCBIfam" id="TIGR00682">
    <property type="entry name" value="lpxK"/>
    <property type="match status" value="1"/>
</dbReference>
<comment type="function">
    <text evidence="1 13">Transfers the gamma-phosphate of ATP to the 4'-position of a tetraacyldisaccharide 1-phosphate intermediate (termed DS-1-P) to form tetraacyldisaccharide 1,4'-bis-phosphate (lipid IVA).</text>
</comment>
<keyword evidence="11 13" id="KW-0443">Lipid metabolism</keyword>
<comment type="caution">
    <text evidence="14">The sequence shown here is derived from an EMBL/GenBank/DDBJ whole genome shotgun (WGS) entry which is preliminary data.</text>
</comment>
<evidence type="ECO:0000256" key="9">
    <source>
        <dbReference type="ARBA" id="ARBA00022777"/>
    </source>
</evidence>
<dbReference type="PANTHER" id="PTHR42724:SF1">
    <property type="entry name" value="TETRAACYLDISACCHARIDE 4'-KINASE, MITOCHONDRIAL-RELATED"/>
    <property type="match status" value="1"/>
</dbReference>
<dbReference type="EMBL" id="JAEUXJ010000002">
    <property type="protein sequence ID" value="MBL6454921.1"/>
    <property type="molecule type" value="Genomic_DNA"/>
</dbReference>
<evidence type="ECO:0000256" key="12">
    <source>
        <dbReference type="ARBA" id="ARBA00029757"/>
    </source>
</evidence>
<evidence type="ECO:0000256" key="8">
    <source>
        <dbReference type="ARBA" id="ARBA00022741"/>
    </source>
</evidence>
<dbReference type="InterPro" id="IPR027417">
    <property type="entry name" value="P-loop_NTPase"/>
</dbReference>
<protein>
    <recommendedName>
        <fullName evidence="4 13">Tetraacyldisaccharide 4'-kinase</fullName>
        <ecNumber evidence="3 13">2.7.1.130</ecNumber>
    </recommendedName>
    <alternativeName>
        <fullName evidence="12 13">Lipid A 4'-kinase</fullName>
    </alternativeName>
</protein>
<evidence type="ECO:0000256" key="4">
    <source>
        <dbReference type="ARBA" id="ARBA00016436"/>
    </source>
</evidence>